<dbReference type="GO" id="GO:0005737">
    <property type="term" value="C:cytoplasm"/>
    <property type="evidence" value="ECO:0007669"/>
    <property type="project" value="UniProtKB-SubCell"/>
</dbReference>
<dbReference type="Gene3D" id="3.40.50.620">
    <property type="entry name" value="HUPs"/>
    <property type="match status" value="1"/>
</dbReference>
<evidence type="ECO:0000256" key="7">
    <source>
        <dbReference type="ARBA" id="ARBA00029514"/>
    </source>
</evidence>
<comment type="subcellular location">
    <subcellularLocation>
        <location evidence="10">Cytoplasm</location>
    </subcellularLocation>
</comment>
<evidence type="ECO:0000256" key="2">
    <source>
        <dbReference type="ARBA" id="ARBA00022490"/>
    </source>
</evidence>
<dbReference type="InterPro" id="IPR004511">
    <property type="entry name" value="PAPS/APS_Rdtase"/>
</dbReference>
<feature type="binding site" evidence="10">
    <location>
        <position position="124"/>
    </location>
    <ligand>
        <name>[4Fe-4S] cluster</name>
        <dbReference type="ChEBI" id="CHEBI:49883"/>
    </ligand>
</feature>
<keyword evidence="10" id="KW-0408">Iron</keyword>
<dbReference type="Proteomes" id="UP000186795">
    <property type="component" value="Unassembled WGS sequence"/>
</dbReference>
<evidence type="ECO:0000256" key="3">
    <source>
        <dbReference type="ARBA" id="ARBA00023002"/>
    </source>
</evidence>
<dbReference type="Pfam" id="PF01507">
    <property type="entry name" value="PAPS_reduct"/>
    <property type="match status" value="1"/>
</dbReference>
<evidence type="ECO:0000256" key="11">
    <source>
        <dbReference type="SAM" id="MobiDB-lite"/>
    </source>
</evidence>
<feature type="binding site" evidence="10">
    <location>
        <position position="207"/>
    </location>
    <ligand>
        <name>[4Fe-4S] cluster</name>
        <dbReference type="ChEBI" id="CHEBI:49883"/>
    </ligand>
</feature>
<dbReference type="GO" id="GO:0019379">
    <property type="term" value="P:sulfate assimilation, phosphoadenylyl sulfate reduction by phosphoadenylyl-sulfate reductase (thioredoxin)"/>
    <property type="evidence" value="ECO:0007669"/>
    <property type="project" value="UniProtKB-UniRule"/>
</dbReference>
<dbReference type="RefSeq" id="WP_076525103.1">
    <property type="nucleotide sequence ID" value="NZ_CP048103.1"/>
</dbReference>
<dbReference type="NCBIfam" id="TIGR00434">
    <property type="entry name" value="cysH"/>
    <property type="match status" value="1"/>
</dbReference>
<keyword evidence="3 10" id="KW-0560">Oxidoreductase</keyword>
<keyword evidence="10" id="KW-0411">Iron-sulfur</keyword>
<dbReference type="PANTHER" id="PTHR46509">
    <property type="entry name" value="PHOSPHOADENOSINE PHOSPHOSULFATE REDUCTASE"/>
    <property type="match status" value="1"/>
</dbReference>
<dbReference type="HAMAP" id="MF_00063">
    <property type="entry name" value="CysH"/>
    <property type="match status" value="1"/>
</dbReference>
<protein>
    <recommendedName>
        <fullName evidence="7 10">Adenosine 5'-phosphosulfate reductase</fullName>
        <shortName evidence="10">APS reductase</shortName>
        <ecNumber evidence="6 10">1.8.4.10</ecNumber>
    </recommendedName>
    <alternativeName>
        <fullName evidence="9 10">5'-adenylylsulfate reductase</fullName>
    </alternativeName>
    <alternativeName>
        <fullName evidence="8 10">Thioredoxin-dependent 5'-adenylylsulfate reductase</fullName>
    </alternativeName>
</protein>
<keyword evidence="14" id="KW-1185">Reference proteome</keyword>
<dbReference type="GO" id="GO:0051539">
    <property type="term" value="F:4 iron, 4 sulfur cluster binding"/>
    <property type="evidence" value="ECO:0007669"/>
    <property type="project" value="UniProtKB-UniRule"/>
</dbReference>
<dbReference type="EMBL" id="FTOD01000006">
    <property type="protein sequence ID" value="SIS86438.1"/>
    <property type="molecule type" value="Genomic_DNA"/>
</dbReference>
<dbReference type="PIRSF" id="PIRSF000857">
    <property type="entry name" value="PAPS_reductase"/>
    <property type="match status" value="1"/>
</dbReference>
<dbReference type="NCBIfam" id="NF002537">
    <property type="entry name" value="PRK02090.1"/>
    <property type="match status" value="1"/>
</dbReference>
<comment type="pathway">
    <text evidence="5 10">Sulfur metabolism; hydrogen sulfide biosynthesis; sulfite from sulfate.</text>
</comment>
<evidence type="ECO:0000313" key="14">
    <source>
        <dbReference type="Proteomes" id="UP000186795"/>
    </source>
</evidence>
<evidence type="ECO:0000256" key="5">
    <source>
        <dbReference type="ARBA" id="ARBA00024327"/>
    </source>
</evidence>
<dbReference type="GO" id="GO:0043866">
    <property type="term" value="F:adenylyl-sulfate reductase (thioredoxin) activity"/>
    <property type="evidence" value="ECO:0007669"/>
    <property type="project" value="UniProtKB-EC"/>
</dbReference>
<comment type="catalytic activity">
    <reaction evidence="10">
        <text>[thioredoxin]-disulfide + sulfite + AMP + 2 H(+) = adenosine 5'-phosphosulfate + [thioredoxin]-dithiol</text>
        <dbReference type="Rhea" id="RHEA:21976"/>
        <dbReference type="Rhea" id="RHEA-COMP:10698"/>
        <dbReference type="Rhea" id="RHEA-COMP:10700"/>
        <dbReference type="ChEBI" id="CHEBI:15378"/>
        <dbReference type="ChEBI" id="CHEBI:17359"/>
        <dbReference type="ChEBI" id="CHEBI:29950"/>
        <dbReference type="ChEBI" id="CHEBI:50058"/>
        <dbReference type="ChEBI" id="CHEBI:58243"/>
        <dbReference type="ChEBI" id="CHEBI:456215"/>
        <dbReference type="EC" id="1.8.4.10"/>
    </reaction>
</comment>
<evidence type="ECO:0000256" key="6">
    <source>
        <dbReference type="ARBA" id="ARBA00024386"/>
    </source>
</evidence>
<dbReference type="NCBIfam" id="TIGR02055">
    <property type="entry name" value="APS_reductase"/>
    <property type="match status" value="1"/>
</dbReference>
<dbReference type="GO" id="GO:0004604">
    <property type="term" value="F:phosphoadenylyl-sulfate reductase (thioredoxin) activity"/>
    <property type="evidence" value="ECO:0007669"/>
    <property type="project" value="UniProtKB-UniRule"/>
</dbReference>
<comment type="function">
    <text evidence="4 10">Catalyzes the formation of sulfite from adenosine 5'-phosphosulfate (APS) using thioredoxin as an electron donor.</text>
</comment>
<dbReference type="GO" id="GO:0019344">
    <property type="term" value="P:cysteine biosynthetic process"/>
    <property type="evidence" value="ECO:0007669"/>
    <property type="project" value="InterPro"/>
</dbReference>
<evidence type="ECO:0000256" key="10">
    <source>
        <dbReference type="HAMAP-Rule" id="MF_00063"/>
    </source>
</evidence>
<comment type="similarity">
    <text evidence="1 10">Belongs to the PAPS reductase family. CysH subfamily.</text>
</comment>
<feature type="active site" description="Nucleophile; cysteine thiosulfonate intermediate" evidence="10">
    <location>
        <position position="233"/>
    </location>
</feature>
<dbReference type="GO" id="GO:0046872">
    <property type="term" value="F:metal ion binding"/>
    <property type="evidence" value="ECO:0007669"/>
    <property type="project" value="UniProtKB-KW"/>
</dbReference>
<dbReference type="OrthoDB" id="9772604at2"/>
<dbReference type="AlphaFoldDB" id="A0A1N7MKB8"/>
<feature type="binding site" evidence="10">
    <location>
        <position position="210"/>
    </location>
    <ligand>
        <name>[4Fe-4S] cluster</name>
        <dbReference type="ChEBI" id="CHEBI:49883"/>
    </ligand>
</feature>
<evidence type="ECO:0000259" key="12">
    <source>
        <dbReference type="Pfam" id="PF01507"/>
    </source>
</evidence>
<dbReference type="CDD" id="cd23945">
    <property type="entry name" value="PAPS_reductase"/>
    <property type="match status" value="1"/>
</dbReference>
<feature type="region of interest" description="Disordered" evidence="11">
    <location>
        <begin position="218"/>
        <end position="242"/>
    </location>
</feature>
<dbReference type="InterPro" id="IPR002500">
    <property type="entry name" value="PAPS_reduct_dom"/>
</dbReference>
<gene>
    <name evidence="10" type="primary">cysH</name>
    <name evidence="13" type="ORF">SAMN05421790_106153</name>
</gene>
<keyword evidence="2 10" id="KW-0963">Cytoplasm</keyword>
<comment type="cofactor">
    <cofactor evidence="10">
        <name>[4Fe-4S] cluster</name>
        <dbReference type="ChEBI" id="CHEBI:49883"/>
    </cofactor>
    <text evidence="10">Binds 1 [4Fe-4S] cluster per subunit.</text>
</comment>
<evidence type="ECO:0000313" key="13">
    <source>
        <dbReference type="EMBL" id="SIS86438.1"/>
    </source>
</evidence>
<organism evidence="13 14">
    <name type="scientific">Kroppenstedtia eburnea</name>
    <dbReference type="NCBI Taxonomy" id="714067"/>
    <lineage>
        <taxon>Bacteria</taxon>
        <taxon>Bacillati</taxon>
        <taxon>Bacillota</taxon>
        <taxon>Bacilli</taxon>
        <taxon>Bacillales</taxon>
        <taxon>Thermoactinomycetaceae</taxon>
        <taxon>Kroppenstedtia</taxon>
    </lineage>
</organism>
<evidence type="ECO:0000256" key="4">
    <source>
        <dbReference type="ARBA" id="ARBA00024298"/>
    </source>
</evidence>
<dbReference type="GO" id="GO:0070814">
    <property type="term" value="P:hydrogen sulfide biosynthetic process"/>
    <property type="evidence" value="ECO:0007669"/>
    <property type="project" value="UniProtKB-UniRule"/>
</dbReference>
<evidence type="ECO:0000256" key="9">
    <source>
        <dbReference type="ARBA" id="ARBA00032041"/>
    </source>
</evidence>
<dbReference type="InterPro" id="IPR011798">
    <property type="entry name" value="APS_reductase"/>
</dbReference>
<dbReference type="InterPro" id="IPR014729">
    <property type="entry name" value="Rossmann-like_a/b/a_fold"/>
</dbReference>
<evidence type="ECO:0000256" key="8">
    <source>
        <dbReference type="ARBA" id="ARBA00030894"/>
    </source>
</evidence>
<evidence type="ECO:0000256" key="1">
    <source>
        <dbReference type="ARBA" id="ARBA00009732"/>
    </source>
</evidence>
<accession>A0A1N7MKB8</accession>
<proteinExistence type="inferred from homology"/>
<feature type="binding site" evidence="10">
    <location>
        <position position="125"/>
    </location>
    <ligand>
        <name>[4Fe-4S] cluster</name>
        <dbReference type="ChEBI" id="CHEBI:49883"/>
    </ligand>
</feature>
<dbReference type="SUPFAM" id="SSF52402">
    <property type="entry name" value="Adenine nucleotide alpha hydrolases-like"/>
    <property type="match status" value="1"/>
</dbReference>
<dbReference type="PANTHER" id="PTHR46509:SF1">
    <property type="entry name" value="PHOSPHOADENOSINE PHOSPHOSULFATE REDUCTASE"/>
    <property type="match status" value="1"/>
</dbReference>
<reference evidence="14" key="1">
    <citation type="submission" date="2017-01" db="EMBL/GenBank/DDBJ databases">
        <authorList>
            <person name="Varghese N."/>
            <person name="Submissions S."/>
        </authorList>
    </citation>
    <scope>NUCLEOTIDE SEQUENCE [LARGE SCALE GENOMIC DNA]</scope>
    <source>
        <strain evidence="14">DSM 45196</strain>
    </source>
</reference>
<dbReference type="EC" id="1.8.4.10" evidence="6 10"/>
<feature type="domain" description="Phosphoadenosine phosphosulphate reductase" evidence="12">
    <location>
        <begin position="42"/>
        <end position="213"/>
    </location>
</feature>
<sequence length="242" mass="27745">MNGSLTFDNWDPKQLPHFPIDDESNGAQEVIRWSFAHYGPDLVYACSFGAESMVLIDLLSQVSPKIRLVFLDTGLHFRETYETIDAVVRRYPKLHLERIRPELSVVEQGVVHGERLWERNPDLCCHLRKILPLKQALSGAAAWISGLRREQSPIRQFTRFLNRDEKFGLIKICPLIHWTEAEVWEYIRVRDLPYNKLHIQGYPSIGCAPCTRPVAKGEDPRAGRWSGTGKTECGLHPSSWKG</sequence>
<name>A0A1N7MKB8_9BACL</name>
<keyword evidence="10" id="KW-0479">Metal-binding</keyword>